<dbReference type="EMBL" id="CP005076">
    <property type="protein sequence ID" value="AGR42004.1"/>
    <property type="molecule type" value="Genomic_DNA"/>
</dbReference>
<dbReference type="OrthoDB" id="389387at2"/>
<dbReference type="Proteomes" id="UP000014983">
    <property type="component" value="Chromosome"/>
</dbReference>
<dbReference type="STRING" id="1276221.SDIMI_v3c03000"/>
<dbReference type="KEGG" id="sdi:SDIMI_v3c03000"/>
<gene>
    <name evidence="1" type="ORF">SDIMI_v3c03000</name>
</gene>
<reference evidence="1 2" key="1">
    <citation type="journal article" date="2013" name="Genome Biol. Evol.">
        <title>Comparison of metabolic capacities and inference of gene content evolution in mosquito-associated Spiroplasma diminutum and S. taiwanense.</title>
        <authorList>
            <person name="Lo W.S."/>
            <person name="Ku C."/>
            <person name="Chen L.L."/>
            <person name="Chang T.H."/>
            <person name="Kuo C.H."/>
        </authorList>
    </citation>
    <scope>NUCLEOTIDE SEQUENCE [LARGE SCALE GENOMIC DNA]</scope>
    <source>
        <strain evidence="1">CUAS-1</strain>
    </source>
</reference>
<accession>S5LW15</accession>
<evidence type="ECO:0000313" key="1">
    <source>
        <dbReference type="EMBL" id="AGR42004.1"/>
    </source>
</evidence>
<dbReference type="InParanoid" id="S5LW15"/>
<proteinExistence type="predicted"/>
<dbReference type="AlphaFoldDB" id="S5LW15"/>
<keyword evidence="2" id="KW-1185">Reference proteome</keyword>
<dbReference type="RefSeq" id="WP_020836237.1">
    <property type="nucleotide sequence ID" value="NC_021833.1"/>
</dbReference>
<sequence length="466" mass="54730">MSDSIRILKINKILDNDLEDTTQDYSTEGFWFEDNLEESISMDFDKTIALKNKSVSKINLVQNANSHFFEPKKANNLDFQKSDIENNSFESINIIDKVIKPADSRIRKEIIDMRRMSFENEQRDKEYLLSKLNVDLKPHNNFKNYNLAKNETVVPDSDFIAEKINQLNEPINQQLQEIEKGVHKIEKVIEDLQEVIKKPILESKPEEIIKSGIDEKITEEITEKKKPEFKRTNFLLKDESIFQEEKNENDKKELVEKELVEKELVEKVEDENTHEFILVSDKLKTKNDKLNEEDKNENKLALVSLEKIEKEVEKNIMVKFDDINHKQNNKDSLIPNKSKKRTLFDEMDTKELNSFFEDDKNSYSLPVINNTDYTVANTVDDLDKAINNLEFGSKKIREKEKFFDQEGGTTQLVEGLQETLKTNKRNSIEPINFDSFENWFNNSKDVKKLTKLAKKENKRMNKTIKK</sequence>
<organism evidence="1 2">
    <name type="scientific">Spiroplasma diminutum CUAS-1</name>
    <dbReference type="NCBI Taxonomy" id="1276221"/>
    <lineage>
        <taxon>Bacteria</taxon>
        <taxon>Bacillati</taxon>
        <taxon>Mycoplasmatota</taxon>
        <taxon>Mollicutes</taxon>
        <taxon>Entomoplasmatales</taxon>
        <taxon>Spiroplasmataceae</taxon>
        <taxon>Spiroplasma</taxon>
    </lineage>
</organism>
<protein>
    <submittedName>
        <fullName evidence="1">Uncharacterized protein</fullName>
    </submittedName>
</protein>
<dbReference type="HOGENOM" id="CLU_719454_0_0_14"/>
<name>S5LW15_9MOLU</name>
<evidence type="ECO:0000313" key="2">
    <source>
        <dbReference type="Proteomes" id="UP000014983"/>
    </source>
</evidence>
<dbReference type="PATRIC" id="fig|1276221.3.peg.297"/>